<keyword evidence="3 7" id="KW-1133">Transmembrane helix</keyword>
<feature type="compositionally biased region" description="Basic and acidic residues" evidence="6">
    <location>
        <begin position="909"/>
        <end position="928"/>
    </location>
</feature>
<evidence type="ECO:0000259" key="9">
    <source>
        <dbReference type="Pfam" id="PF12051"/>
    </source>
</evidence>
<feature type="transmembrane region" description="Helical" evidence="7">
    <location>
        <begin position="797"/>
        <end position="817"/>
    </location>
</feature>
<feature type="coiled-coil region" evidence="5">
    <location>
        <begin position="335"/>
        <end position="362"/>
    </location>
</feature>
<evidence type="ECO:0000259" key="8">
    <source>
        <dbReference type="Pfam" id="PF01061"/>
    </source>
</evidence>
<comment type="subcellular location">
    <subcellularLocation>
        <location evidence="1">Membrane</location>
        <topology evidence="1">Multi-pass membrane protein</topology>
    </subcellularLocation>
</comment>
<dbReference type="InterPro" id="IPR013525">
    <property type="entry name" value="ABC2_TM"/>
</dbReference>
<dbReference type="AlphaFoldDB" id="A0A971D006"/>
<dbReference type="Pfam" id="PF12051">
    <property type="entry name" value="DUF3533"/>
    <property type="match status" value="1"/>
</dbReference>
<protein>
    <submittedName>
        <fullName evidence="10">YhgE/Pip domain-containing protein</fullName>
    </submittedName>
</protein>
<dbReference type="Proteomes" id="UP000767327">
    <property type="component" value="Unassembled WGS sequence"/>
</dbReference>
<dbReference type="InterPro" id="IPR017501">
    <property type="entry name" value="Phage_infect_YhgE_C"/>
</dbReference>
<feature type="compositionally biased region" description="Basic and acidic residues" evidence="6">
    <location>
        <begin position="846"/>
        <end position="865"/>
    </location>
</feature>
<evidence type="ECO:0000256" key="6">
    <source>
        <dbReference type="SAM" id="MobiDB-lite"/>
    </source>
</evidence>
<dbReference type="InterPro" id="IPR017500">
    <property type="entry name" value="Phage_infect_YhgE_N"/>
</dbReference>
<evidence type="ECO:0000256" key="5">
    <source>
        <dbReference type="SAM" id="Coils"/>
    </source>
</evidence>
<feature type="domain" description="ABC-2 type transporter transmembrane" evidence="8">
    <location>
        <begin position="560"/>
        <end position="675"/>
    </location>
</feature>
<dbReference type="Pfam" id="PF01061">
    <property type="entry name" value="ABC2_membrane"/>
    <property type="match status" value="1"/>
</dbReference>
<reference evidence="10" key="1">
    <citation type="journal article" date="2020" name="Biotechnol. Biofuels">
        <title>New insights from the biogas microbiome by comprehensive genome-resolved metagenomics of nearly 1600 species originating from multiple anaerobic digesters.</title>
        <authorList>
            <person name="Campanaro S."/>
            <person name="Treu L."/>
            <person name="Rodriguez-R L.M."/>
            <person name="Kovalovszki A."/>
            <person name="Ziels R.M."/>
            <person name="Maus I."/>
            <person name="Zhu X."/>
            <person name="Kougias P.G."/>
            <person name="Basile A."/>
            <person name="Luo G."/>
            <person name="Schluter A."/>
            <person name="Konstantinidis K.T."/>
            <person name="Angelidaki I."/>
        </authorList>
    </citation>
    <scope>NUCLEOTIDE SEQUENCE</scope>
    <source>
        <strain evidence="10">AS01afH2WH_6</strain>
    </source>
</reference>
<feature type="region of interest" description="Disordered" evidence="6">
    <location>
        <begin position="841"/>
        <end position="928"/>
    </location>
</feature>
<dbReference type="Gene3D" id="3.40.1710.10">
    <property type="entry name" value="abc type-2 transporter like domain"/>
    <property type="match status" value="1"/>
</dbReference>
<accession>A0A971D006</accession>
<feature type="transmembrane region" description="Helical" evidence="7">
    <location>
        <begin position="572"/>
        <end position="594"/>
    </location>
</feature>
<dbReference type="InterPro" id="IPR051328">
    <property type="entry name" value="T7SS_ABC-Transporter"/>
</dbReference>
<keyword evidence="5" id="KW-0175">Coiled coil</keyword>
<dbReference type="GO" id="GO:0016020">
    <property type="term" value="C:membrane"/>
    <property type="evidence" value="ECO:0007669"/>
    <property type="project" value="UniProtKB-SubCell"/>
</dbReference>
<evidence type="ECO:0000313" key="11">
    <source>
        <dbReference type="Proteomes" id="UP000767327"/>
    </source>
</evidence>
<proteinExistence type="predicted"/>
<dbReference type="EMBL" id="JAAXZR010000023">
    <property type="protein sequence ID" value="NLT79932.1"/>
    <property type="molecule type" value="Genomic_DNA"/>
</dbReference>
<feature type="coiled-coil region" evidence="5">
    <location>
        <begin position="213"/>
        <end position="247"/>
    </location>
</feature>
<comment type="caution">
    <text evidence="10">The sequence shown here is derived from an EMBL/GenBank/DDBJ whole genome shotgun (WGS) entry which is preliminary data.</text>
</comment>
<name>A0A971D006_9BIFI</name>
<reference evidence="10" key="2">
    <citation type="submission" date="2020-01" db="EMBL/GenBank/DDBJ databases">
        <authorList>
            <person name="Campanaro S."/>
        </authorList>
    </citation>
    <scope>NUCLEOTIDE SEQUENCE</scope>
    <source>
        <strain evidence="10">AS01afH2WH_6</strain>
    </source>
</reference>
<evidence type="ECO:0000256" key="3">
    <source>
        <dbReference type="ARBA" id="ARBA00022989"/>
    </source>
</evidence>
<feature type="transmembrane region" description="Helical" evidence="7">
    <location>
        <begin position="764"/>
        <end position="791"/>
    </location>
</feature>
<dbReference type="NCBIfam" id="TIGR03062">
    <property type="entry name" value="pip_yhgE_Cterm"/>
    <property type="match status" value="1"/>
</dbReference>
<feature type="transmembrane region" description="Helical" evidence="7">
    <location>
        <begin position="532"/>
        <end position="551"/>
    </location>
</feature>
<keyword evidence="4 7" id="KW-0472">Membrane</keyword>
<feature type="transmembrane region" description="Helical" evidence="7">
    <location>
        <begin position="600"/>
        <end position="621"/>
    </location>
</feature>
<dbReference type="NCBIfam" id="TIGR03061">
    <property type="entry name" value="pip_yhgE_Nterm"/>
    <property type="match status" value="1"/>
</dbReference>
<feature type="transmembrane region" description="Helical" evidence="7">
    <location>
        <begin position="684"/>
        <end position="705"/>
    </location>
</feature>
<dbReference type="InterPro" id="IPR022703">
    <property type="entry name" value="DUF3533"/>
</dbReference>
<evidence type="ECO:0000256" key="2">
    <source>
        <dbReference type="ARBA" id="ARBA00022692"/>
    </source>
</evidence>
<dbReference type="GO" id="GO:0140359">
    <property type="term" value="F:ABC-type transporter activity"/>
    <property type="evidence" value="ECO:0007669"/>
    <property type="project" value="InterPro"/>
</dbReference>
<keyword evidence="2 7" id="KW-0812">Transmembrane</keyword>
<feature type="transmembrane region" description="Helical" evidence="7">
    <location>
        <begin position="630"/>
        <end position="649"/>
    </location>
</feature>
<evidence type="ECO:0000256" key="7">
    <source>
        <dbReference type="SAM" id="Phobius"/>
    </source>
</evidence>
<dbReference type="PANTHER" id="PTHR43077:SF10">
    <property type="entry name" value="TRANSPORT PERMEASE PROTEIN"/>
    <property type="match status" value="1"/>
</dbReference>
<dbReference type="PANTHER" id="PTHR43077">
    <property type="entry name" value="TRANSPORT PERMEASE YVFS-RELATED"/>
    <property type="match status" value="1"/>
</dbReference>
<organism evidence="10 11">
    <name type="scientific">Bifidobacterium crudilactis</name>
    <dbReference type="NCBI Taxonomy" id="327277"/>
    <lineage>
        <taxon>Bacteria</taxon>
        <taxon>Bacillati</taxon>
        <taxon>Actinomycetota</taxon>
        <taxon>Actinomycetes</taxon>
        <taxon>Bifidobacteriales</taxon>
        <taxon>Bifidobacteriaceae</taxon>
        <taxon>Bifidobacterium</taxon>
    </lineage>
</organism>
<feature type="domain" description="DUF3533" evidence="9">
    <location>
        <begin position="42"/>
        <end position="193"/>
    </location>
</feature>
<evidence type="ECO:0000313" key="10">
    <source>
        <dbReference type="EMBL" id="NLT79932.1"/>
    </source>
</evidence>
<gene>
    <name evidence="10" type="ORF">GXW98_06595</name>
</gene>
<evidence type="ECO:0000256" key="4">
    <source>
        <dbReference type="ARBA" id="ARBA00023136"/>
    </source>
</evidence>
<feature type="transmembrane region" description="Helical" evidence="7">
    <location>
        <begin position="20"/>
        <end position="38"/>
    </location>
</feature>
<sequence>MKAVSRIFFRDVIRLVRNPVAVVITLGVIIIPSLYAWFNIIANWDPYANTGNIKVAVANADTGYTSDIAGDLNAGKQVVQKLKSDHQLGWTFVDREQAVEGVHSGEYYAAIVIPKDFSHSLISSLDGTSSRASLQYYVNEKKNAVAPKVTDTGASTIEEQIDATFISTVSDVVVKNITNAAGIIDSSSTQARASVTADLNAAVDNIAHVQSTLADVSQTMQQATEDIRSAQQDSDKLIAQIATAQQTLQSTRSVLEQSRSSSLTFSNTLLTGLGNASTGLSGMAVDANALSGTVVGGFNDAGRAVDQVNGVVGNVIDANDQAIARLRTALEESGLDNSDDLYKAIEAQIQQLQDANTVQQQHLDAFRNSSSTIINSGKSAATSLSQAVSTSTNSGVAAFNTASANISGTVVPGLLNGMDNFSAMTGTLSGTMTGLSSTVSQSKALMGQLISTMDQTRTTMASTEASLASVKSGLTSVRDDIAALGSSAVMQKLSSLLDLDENGIGEFMASPVALRTTVVYPIGNYGSAVTPFYTNLALWVGGFVIIAIYKLEVDREGLDKMNAAQSYLGRGLLLSLIGILQSLIVTIGDLVIGVQNERPALFILAGAFISLVYVNIIYALASALRHIGKAIAVVVLILQIPGSSGMYPIELMPQFFRNLSPWLPFTYGINAMRETIGGMYRSHYWGNMLAVFWYLPVALVVGILGKKVLANLNAMFDRRLAATDLLITEQSHGERDSIGMGSILEIFANSGEYRKRISQRAHRFLALYPSLVRTGLIMVVVLPVVFLVLLFSVEAKIVMLTLWIVSIILIDFYLIVVEYMRDSFIKQVGYSSVVAKELPVGARPGDAPDKSAGEDEHVRTMRPGDDGDAESTMVLPPLATSEDGSAVQAEPEAESQGERDGTDETTVPDETREPSETRGAQDNRGEDS</sequence>
<evidence type="ECO:0000256" key="1">
    <source>
        <dbReference type="ARBA" id="ARBA00004141"/>
    </source>
</evidence>